<name>A0A0M3K8B4_ANISI</name>
<dbReference type="Proteomes" id="UP000267096">
    <property type="component" value="Unassembled WGS sequence"/>
</dbReference>
<evidence type="ECO:0000313" key="3">
    <source>
        <dbReference type="WBParaSite" id="ASIM_0001720501-mRNA-1"/>
    </source>
</evidence>
<dbReference type="EMBL" id="UYRR01033248">
    <property type="protein sequence ID" value="VDK58259.1"/>
    <property type="molecule type" value="Genomic_DNA"/>
</dbReference>
<proteinExistence type="predicted"/>
<sequence>MTSDLLQNVQSGYAAAPEQLASNFSKHSDEALVQEMESITNPPNLQGYIPFRSVKNRAANTEPGKEVDEL</sequence>
<protein>
    <submittedName>
        <fullName evidence="1 3">Uncharacterized protein</fullName>
    </submittedName>
</protein>
<organism evidence="3">
    <name type="scientific">Anisakis simplex</name>
    <name type="common">Herring worm</name>
    <dbReference type="NCBI Taxonomy" id="6269"/>
    <lineage>
        <taxon>Eukaryota</taxon>
        <taxon>Metazoa</taxon>
        <taxon>Ecdysozoa</taxon>
        <taxon>Nematoda</taxon>
        <taxon>Chromadorea</taxon>
        <taxon>Rhabditida</taxon>
        <taxon>Spirurina</taxon>
        <taxon>Ascaridomorpha</taxon>
        <taxon>Ascaridoidea</taxon>
        <taxon>Anisakidae</taxon>
        <taxon>Anisakis</taxon>
        <taxon>Anisakis simplex complex</taxon>
    </lineage>
</organism>
<keyword evidence="2" id="KW-1185">Reference proteome</keyword>
<evidence type="ECO:0000313" key="2">
    <source>
        <dbReference type="Proteomes" id="UP000267096"/>
    </source>
</evidence>
<dbReference type="AlphaFoldDB" id="A0A0M3K8B4"/>
<accession>A0A0M3K8B4</accession>
<dbReference type="WBParaSite" id="ASIM_0001720501-mRNA-1">
    <property type="protein sequence ID" value="ASIM_0001720501-mRNA-1"/>
    <property type="gene ID" value="ASIM_0001720501"/>
</dbReference>
<evidence type="ECO:0000313" key="1">
    <source>
        <dbReference type="EMBL" id="VDK58259.1"/>
    </source>
</evidence>
<reference evidence="3" key="1">
    <citation type="submission" date="2017-02" db="UniProtKB">
        <authorList>
            <consortium name="WormBaseParasite"/>
        </authorList>
    </citation>
    <scope>IDENTIFICATION</scope>
</reference>
<reference evidence="1 2" key="2">
    <citation type="submission" date="2018-11" db="EMBL/GenBank/DDBJ databases">
        <authorList>
            <consortium name="Pathogen Informatics"/>
        </authorList>
    </citation>
    <scope>NUCLEOTIDE SEQUENCE [LARGE SCALE GENOMIC DNA]</scope>
</reference>
<gene>
    <name evidence="1" type="ORF">ASIM_LOCUS16613</name>
</gene>